<dbReference type="PIRSF" id="PIRSF037031">
    <property type="entry name" value="Redox_disulphide_2"/>
    <property type="match status" value="1"/>
</dbReference>
<keyword evidence="2" id="KW-0676">Redox-active center</keyword>
<evidence type="ECO:0000259" key="3">
    <source>
        <dbReference type="Pfam" id="PF13192"/>
    </source>
</evidence>
<comment type="caution">
    <text evidence="4">The sequence shown here is derived from an EMBL/GenBank/DDBJ whole genome shotgun (WGS) entry which is preliminary data.</text>
</comment>
<reference evidence="4 5" key="1">
    <citation type="submission" date="2020-04" db="EMBL/GenBank/DDBJ databases">
        <title>Genomic insights into acetone-butanol-ethanol (ABE) fermentation by sequencing solventogenic clostridia strains.</title>
        <authorList>
            <person name="Brown S."/>
        </authorList>
    </citation>
    <scope>NUCLEOTIDE SEQUENCE [LARGE SCALE GENOMIC DNA]</scope>
    <source>
        <strain evidence="4 5">DJ011</strain>
    </source>
</reference>
<dbReference type="InterPro" id="IPR012336">
    <property type="entry name" value="Thioredoxin-like_fold"/>
</dbReference>
<name>A0A923E8P5_CLOTT</name>
<dbReference type="Proteomes" id="UP000563151">
    <property type="component" value="Unassembled WGS sequence"/>
</dbReference>
<gene>
    <name evidence="4" type="ORF">HGG79_12160</name>
</gene>
<dbReference type="AlphaFoldDB" id="A0A923E8P5"/>
<dbReference type="RefSeq" id="WP_035145688.1">
    <property type="nucleotide sequence ID" value="NZ_JAAZWO010000015.1"/>
</dbReference>
<evidence type="ECO:0000313" key="5">
    <source>
        <dbReference type="Proteomes" id="UP000563151"/>
    </source>
</evidence>
<organism evidence="4 5">
    <name type="scientific">Clostridium tetanomorphum</name>
    <dbReference type="NCBI Taxonomy" id="1553"/>
    <lineage>
        <taxon>Bacteria</taxon>
        <taxon>Bacillati</taxon>
        <taxon>Bacillota</taxon>
        <taxon>Clostridia</taxon>
        <taxon>Eubacteriales</taxon>
        <taxon>Clostridiaceae</taxon>
        <taxon>Clostridium</taxon>
    </lineage>
</organism>
<evidence type="ECO:0000313" key="4">
    <source>
        <dbReference type="EMBL" id="MBC2398520.1"/>
    </source>
</evidence>
<dbReference type="Pfam" id="PF13192">
    <property type="entry name" value="Thioredoxin_3"/>
    <property type="match status" value="1"/>
</dbReference>
<dbReference type="InterPro" id="IPR005243">
    <property type="entry name" value="THIRX-like_proc"/>
</dbReference>
<feature type="domain" description="Thioredoxin-like fold" evidence="3">
    <location>
        <begin position="1"/>
        <end position="75"/>
    </location>
</feature>
<protein>
    <submittedName>
        <fullName evidence="4">Thioredoxin family protein</fullName>
    </submittedName>
</protein>
<dbReference type="EMBL" id="JAAZWO010000015">
    <property type="protein sequence ID" value="MBC2398520.1"/>
    <property type="molecule type" value="Genomic_DNA"/>
</dbReference>
<dbReference type="Gene3D" id="3.40.30.10">
    <property type="entry name" value="Glutaredoxin"/>
    <property type="match status" value="1"/>
</dbReference>
<feature type="active site" description="Nucleophile" evidence="1">
    <location>
        <position position="13"/>
    </location>
</feature>
<proteinExistence type="predicted"/>
<feature type="disulfide bond" description="Redox-active" evidence="2">
    <location>
        <begin position="10"/>
        <end position="13"/>
    </location>
</feature>
<dbReference type="InterPro" id="IPR036249">
    <property type="entry name" value="Thioredoxin-like_sf"/>
</dbReference>
<sequence length="75" mass="8318">MIIKVLGSGCTNCKKLEENTRKAVEELGVDATIEKVTDMKDILSYGVMKTPALVVDEKVKVMGRVLSSEEIKKYL</sequence>
<evidence type="ECO:0000256" key="2">
    <source>
        <dbReference type="PIRSR" id="PIRSR037031-51"/>
    </source>
</evidence>
<dbReference type="NCBIfam" id="TIGR00412">
    <property type="entry name" value="redox_disulf_2"/>
    <property type="match status" value="1"/>
</dbReference>
<dbReference type="PANTHER" id="PTHR36450:SF1">
    <property type="entry name" value="THIOREDOXIN"/>
    <property type="match status" value="1"/>
</dbReference>
<accession>A0A923E8P5</accession>
<dbReference type="SUPFAM" id="SSF52833">
    <property type="entry name" value="Thioredoxin-like"/>
    <property type="match status" value="1"/>
</dbReference>
<feature type="active site" description="Nucleophile" evidence="1">
    <location>
        <position position="10"/>
    </location>
</feature>
<evidence type="ECO:0000256" key="1">
    <source>
        <dbReference type="PIRSR" id="PIRSR037031-50"/>
    </source>
</evidence>
<keyword evidence="5" id="KW-1185">Reference proteome</keyword>
<keyword evidence="2" id="KW-1015">Disulfide bond</keyword>
<dbReference type="PANTHER" id="PTHR36450">
    <property type="entry name" value="THIOREDOXIN"/>
    <property type="match status" value="1"/>
</dbReference>